<accession>A0AAX1JAT6</accession>
<feature type="compositionally biased region" description="Pro residues" evidence="4">
    <location>
        <begin position="517"/>
        <end position="530"/>
    </location>
</feature>
<dbReference type="Gene3D" id="3.90.640.10">
    <property type="entry name" value="Actin, Chain A, domain 4"/>
    <property type="match status" value="1"/>
</dbReference>
<dbReference type="KEGG" id="mku:I2456_03340"/>
<reference evidence="6 8" key="1">
    <citation type="journal article" date="2019" name="Emerg. Microbes Infect.">
        <title>Comprehensive subspecies identification of 175 nontuberculous mycobacteria species based on 7547 genomic profiles.</title>
        <authorList>
            <person name="Matsumoto Y."/>
            <person name="Kinjo T."/>
            <person name="Motooka D."/>
            <person name="Nabeya D."/>
            <person name="Jung N."/>
            <person name="Uechi K."/>
            <person name="Horii T."/>
            <person name="Iida T."/>
            <person name="Fujita J."/>
            <person name="Nakamura S."/>
        </authorList>
    </citation>
    <scope>NUCLEOTIDE SEQUENCE [LARGE SCALE GENOMIC DNA]</scope>
    <source>
        <strain evidence="6 8">JCM 13573</strain>
    </source>
</reference>
<feature type="transmembrane region" description="Helical" evidence="5">
    <location>
        <begin position="457"/>
        <end position="480"/>
    </location>
</feature>
<evidence type="ECO:0000313" key="9">
    <source>
        <dbReference type="Proteomes" id="UP000663583"/>
    </source>
</evidence>
<keyword evidence="8" id="KW-1185">Reference proteome</keyword>
<gene>
    <name evidence="7" type="ORF">I2456_03340</name>
    <name evidence="6" type="ORF">MKUB_10830</name>
</gene>
<evidence type="ECO:0000256" key="5">
    <source>
        <dbReference type="SAM" id="Phobius"/>
    </source>
</evidence>
<keyword evidence="5" id="KW-0812">Transmembrane</keyword>
<dbReference type="Proteomes" id="UP000663583">
    <property type="component" value="Chromosome"/>
</dbReference>
<evidence type="ECO:0000256" key="2">
    <source>
        <dbReference type="ARBA" id="ARBA00022840"/>
    </source>
</evidence>
<dbReference type="RefSeq" id="WP_085072689.1">
    <property type="nucleotide sequence ID" value="NZ_BLKU01000002.1"/>
</dbReference>
<dbReference type="Pfam" id="PF00012">
    <property type="entry name" value="HSP70"/>
    <property type="match status" value="1"/>
</dbReference>
<evidence type="ECO:0000256" key="4">
    <source>
        <dbReference type="SAM" id="MobiDB-lite"/>
    </source>
</evidence>
<dbReference type="EMBL" id="CP065047">
    <property type="protein sequence ID" value="QPI38586.1"/>
    <property type="molecule type" value="Genomic_DNA"/>
</dbReference>
<dbReference type="Gene3D" id="3.30.420.40">
    <property type="match status" value="2"/>
</dbReference>
<evidence type="ECO:0000256" key="1">
    <source>
        <dbReference type="ARBA" id="ARBA00022741"/>
    </source>
</evidence>
<proteinExistence type="predicted"/>
<keyword evidence="5" id="KW-0472">Membrane</keyword>
<dbReference type="EMBL" id="BLKU01000002">
    <property type="protein sequence ID" value="GFG63593.1"/>
    <property type="molecule type" value="Genomic_DNA"/>
</dbReference>
<feature type="region of interest" description="Disordered" evidence="4">
    <location>
        <begin position="402"/>
        <end position="444"/>
    </location>
</feature>
<dbReference type="InterPro" id="IPR043129">
    <property type="entry name" value="ATPase_NBD"/>
</dbReference>
<keyword evidence="1" id="KW-0547">Nucleotide-binding</keyword>
<dbReference type="AlphaFoldDB" id="A0AAX1JAT6"/>
<name>A0AAX1JAT6_9MYCO</name>
<dbReference type="GO" id="GO:0005524">
    <property type="term" value="F:ATP binding"/>
    <property type="evidence" value="ECO:0007669"/>
    <property type="project" value="UniProtKB-KW"/>
</dbReference>
<protein>
    <submittedName>
        <fullName evidence="7">Hsp70 family protein</fullName>
    </submittedName>
</protein>
<evidence type="ECO:0000256" key="3">
    <source>
        <dbReference type="ARBA" id="ARBA00023186"/>
    </source>
</evidence>
<keyword evidence="5" id="KW-1133">Transmembrane helix</keyword>
<organism evidence="7 9">
    <name type="scientific">Mycobacterium kubicae</name>
    <dbReference type="NCBI Taxonomy" id="120959"/>
    <lineage>
        <taxon>Bacteria</taxon>
        <taxon>Bacillati</taxon>
        <taxon>Actinomycetota</taxon>
        <taxon>Actinomycetes</taxon>
        <taxon>Mycobacteriales</taxon>
        <taxon>Mycobacteriaceae</taxon>
        <taxon>Mycobacterium</taxon>
        <taxon>Mycobacterium simiae complex</taxon>
    </lineage>
</organism>
<dbReference type="SUPFAM" id="SSF53067">
    <property type="entry name" value="Actin-like ATPase domain"/>
    <property type="match status" value="1"/>
</dbReference>
<sequence length="591" mass="59415">MSESLGLSIGVANLVATRAGATPVTRSSVLTLFGHRAPEVGLPEENPNLTEPGLVLRGFVERVGDQAPLVAADGTKYLGSALTVEALDSMGRGVGYGAPVTIAVPAYWSEAQTAALRAALATRPSLSPNGVAPELLSDAQAALNTLAARPGFPTSGVVALCDFGASGTSITLANAGSTFRQLGPTVRYREFSGDEIDQLILNHHLVTTSGADATAAAGAETGMAPVTRLLAGCRRAKEQLSVATVASLPVAGAAPGIADARLSRAEFEQLISGPLDRFAAAVADVLHRNGIPPGGLAAIATVGGGASIPLITTRLSERLQAPVFTTPQPLFSAAVGATALTAGALAAGLATGIGPAVDVPTSFVGTAGPATEAAPTAFANDATTAAVAPGADVPGTGNLGALAWSEDPGTGAEPVPYTGPADYAPVASVDDYPPAPAAPDDDRYPAEPGPLPWYKRWALVLGVAGAGVAILVAIILALTLRPESNKPVNTTAPQPPPEPVTTTVIGPNNSPTVTVVTPPPPATTTEPPPASTTTTEPPTTTTEPTTTTTQPPTTTTTQPTTTAPPTTTQATTTAAPTTTRERPPFFPPRRP</sequence>
<dbReference type="PANTHER" id="PTHR42749">
    <property type="entry name" value="CELL SHAPE-DETERMINING PROTEIN MREB"/>
    <property type="match status" value="1"/>
</dbReference>
<evidence type="ECO:0000313" key="6">
    <source>
        <dbReference type="EMBL" id="GFG63593.1"/>
    </source>
</evidence>
<dbReference type="Proteomes" id="UP000465306">
    <property type="component" value="Unassembled WGS sequence"/>
</dbReference>
<evidence type="ECO:0000313" key="7">
    <source>
        <dbReference type="EMBL" id="QPI38586.1"/>
    </source>
</evidence>
<reference evidence="7" key="3">
    <citation type="submission" date="2020-11" db="EMBL/GenBank/DDBJ databases">
        <title>Intraspecies plasmid and genomic variation of Mycobacterium kubicae revealed by the complete genome sequences of two clinical isolates.</title>
        <authorList>
            <person name="Hendrix J.R."/>
            <person name="Epperson L.E."/>
            <person name="Honda J.R."/>
            <person name="Strong M."/>
        </authorList>
    </citation>
    <scope>NUCLEOTIDE SEQUENCE</scope>
    <source>
        <strain evidence="7">JCM 13573</strain>
    </source>
</reference>
<feature type="compositionally biased region" description="Low complexity" evidence="4">
    <location>
        <begin position="500"/>
        <end position="516"/>
    </location>
</feature>
<dbReference type="PANTHER" id="PTHR42749:SF1">
    <property type="entry name" value="CELL SHAPE-DETERMINING PROTEIN MREB"/>
    <property type="match status" value="1"/>
</dbReference>
<keyword evidence="3" id="KW-0143">Chaperone</keyword>
<dbReference type="InterPro" id="IPR013126">
    <property type="entry name" value="Hsp_70_fam"/>
</dbReference>
<dbReference type="GO" id="GO:0140662">
    <property type="term" value="F:ATP-dependent protein folding chaperone"/>
    <property type="evidence" value="ECO:0007669"/>
    <property type="project" value="InterPro"/>
</dbReference>
<evidence type="ECO:0000313" key="8">
    <source>
        <dbReference type="Proteomes" id="UP000465306"/>
    </source>
</evidence>
<feature type="compositionally biased region" description="Low complexity" evidence="4">
    <location>
        <begin position="531"/>
        <end position="578"/>
    </location>
</feature>
<keyword evidence="2" id="KW-0067">ATP-binding</keyword>
<feature type="region of interest" description="Disordered" evidence="4">
    <location>
        <begin position="484"/>
        <end position="591"/>
    </location>
</feature>
<reference evidence="6" key="2">
    <citation type="submission" date="2020-02" db="EMBL/GenBank/DDBJ databases">
        <authorList>
            <person name="Matsumoto Y."/>
            <person name="Kinjo T."/>
            <person name="Motooka D."/>
            <person name="Nabeya D."/>
            <person name="Jung N."/>
            <person name="Uechi K."/>
            <person name="Horii T."/>
            <person name="Iida T."/>
            <person name="Fujita J."/>
            <person name="Nakamura S."/>
        </authorList>
    </citation>
    <scope>NUCLEOTIDE SEQUENCE</scope>
    <source>
        <strain evidence="6">JCM 13573</strain>
    </source>
</reference>